<evidence type="ECO:0000313" key="3">
    <source>
        <dbReference type="Proteomes" id="UP000245119"/>
    </source>
</evidence>
<evidence type="ECO:0000259" key="1">
    <source>
        <dbReference type="PROSITE" id="PS50234"/>
    </source>
</evidence>
<name>A0A2T7PHL1_POMCA</name>
<dbReference type="AlphaFoldDB" id="A0A2T7PHL1"/>
<accession>A0A2T7PHL1</accession>
<organism evidence="2 3">
    <name type="scientific">Pomacea canaliculata</name>
    <name type="common">Golden apple snail</name>
    <dbReference type="NCBI Taxonomy" id="400727"/>
    <lineage>
        <taxon>Eukaryota</taxon>
        <taxon>Metazoa</taxon>
        <taxon>Spiralia</taxon>
        <taxon>Lophotrochozoa</taxon>
        <taxon>Mollusca</taxon>
        <taxon>Gastropoda</taxon>
        <taxon>Caenogastropoda</taxon>
        <taxon>Architaenioglossa</taxon>
        <taxon>Ampullarioidea</taxon>
        <taxon>Ampullariidae</taxon>
        <taxon>Pomacea</taxon>
    </lineage>
</organism>
<dbReference type="PRINTS" id="PR00453">
    <property type="entry name" value="VWFADOMAIN"/>
</dbReference>
<dbReference type="Pfam" id="PF00092">
    <property type="entry name" value="VWA"/>
    <property type="match status" value="1"/>
</dbReference>
<dbReference type="InterPro" id="IPR002035">
    <property type="entry name" value="VWF_A"/>
</dbReference>
<evidence type="ECO:0000313" key="2">
    <source>
        <dbReference type="EMBL" id="PVD32908.1"/>
    </source>
</evidence>
<dbReference type="SUPFAM" id="SSF53300">
    <property type="entry name" value="vWA-like"/>
    <property type="match status" value="1"/>
</dbReference>
<keyword evidence="3" id="KW-1185">Reference proteome</keyword>
<protein>
    <recommendedName>
        <fullName evidence="1">VWFA domain-containing protein</fullName>
    </recommendedName>
</protein>
<sequence length="116" mass="12998">MYVTHCPLDVVFLLDGSDSIPPLAYQKAVDYVIKEIETVTSLFPGSDVGVLIFSKVVEKEFELRQRSQSDLNQLYQSIRATKQPRKGSLLTGLILRQLFSLATNHLKLELGDDVST</sequence>
<comment type="caution">
    <text evidence="2">The sequence shown here is derived from an EMBL/GenBank/DDBJ whole genome shotgun (WGS) entry which is preliminary data.</text>
</comment>
<dbReference type="PROSITE" id="PS50234">
    <property type="entry name" value="VWFA"/>
    <property type="match status" value="1"/>
</dbReference>
<dbReference type="Proteomes" id="UP000245119">
    <property type="component" value="Linkage Group LG4"/>
</dbReference>
<dbReference type="EMBL" id="PZQS01000004">
    <property type="protein sequence ID" value="PVD32908.1"/>
    <property type="molecule type" value="Genomic_DNA"/>
</dbReference>
<dbReference type="OrthoDB" id="6132182at2759"/>
<dbReference type="InterPro" id="IPR036465">
    <property type="entry name" value="vWFA_dom_sf"/>
</dbReference>
<proteinExistence type="predicted"/>
<dbReference type="Gene3D" id="3.40.50.410">
    <property type="entry name" value="von Willebrand factor, type A domain"/>
    <property type="match status" value="1"/>
</dbReference>
<gene>
    <name evidence="2" type="ORF">C0Q70_08355</name>
</gene>
<feature type="domain" description="VWFA" evidence="1">
    <location>
        <begin position="9"/>
        <end position="116"/>
    </location>
</feature>
<reference evidence="2 3" key="1">
    <citation type="submission" date="2018-04" db="EMBL/GenBank/DDBJ databases">
        <title>The genome of golden apple snail Pomacea canaliculata provides insight into stress tolerance and invasive adaptation.</title>
        <authorList>
            <person name="Liu C."/>
            <person name="Liu B."/>
            <person name="Ren Y."/>
            <person name="Zhang Y."/>
            <person name="Wang H."/>
            <person name="Li S."/>
            <person name="Jiang F."/>
            <person name="Yin L."/>
            <person name="Zhang G."/>
            <person name="Qian W."/>
            <person name="Fan W."/>
        </authorList>
    </citation>
    <scope>NUCLEOTIDE SEQUENCE [LARGE SCALE GENOMIC DNA]</scope>
    <source>
        <strain evidence="2">SZHN2017</strain>
        <tissue evidence="2">Muscle</tissue>
    </source>
</reference>